<dbReference type="Gene3D" id="1.10.10.10">
    <property type="entry name" value="Winged helix-like DNA-binding domain superfamily/Winged helix DNA-binding domain"/>
    <property type="match status" value="1"/>
</dbReference>
<evidence type="ECO:0000256" key="3">
    <source>
        <dbReference type="ARBA" id="ARBA00022603"/>
    </source>
</evidence>
<dbReference type="RefSeq" id="WP_238748589.1">
    <property type="nucleotide sequence ID" value="NZ_JAKOOW010000076.1"/>
</dbReference>
<keyword evidence="2 8" id="KW-0963">Cytoplasm</keyword>
<comment type="subcellular location">
    <subcellularLocation>
        <location evidence="8">Cytoplasm</location>
    </subcellularLocation>
</comment>
<dbReference type="InterPro" id="IPR014048">
    <property type="entry name" value="MethylDNA_cys_MeTrfase_DNA-bd"/>
</dbReference>
<dbReference type="InterPro" id="IPR036217">
    <property type="entry name" value="MethylDNA_cys_MeTrfase_DNAb"/>
</dbReference>
<evidence type="ECO:0000256" key="5">
    <source>
        <dbReference type="ARBA" id="ARBA00022763"/>
    </source>
</evidence>
<dbReference type="Pfam" id="PF02870">
    <property type="entry name" value="Methyltransf_1N"/>
    <property type="match status" value="1"/>
</dbReference>
<dbReference type="EMBL" id="JAKOOW010000076">
    <property type="protein sequence ID" value="MCG6505033.1"/>
    <property type="molecule type" value="Genomic_DNA"/>
</dbReference>
<evidence type="ECO:0000256" key="2">
    <source>
        <dbReference type="ARBA" id="ARBA00022490"/>
    </source>
</evidence>
<feature type="domain" description="Methylated-DNA-[protein]-cysteine S-methyltransferase DNA binding" evidence="9">
    <location>
        <begin position="167"/>
        <end position="246"/>
    </location>
</feature>
<dbReference type="CDD" id="cd06445">
    <property type="entry name" value="ATase"/>
    <property type="match status" value="1"/>
</dbReference>
<dbReference type="PROSITE" id="PS00374">
    <property type="entry name" value="MGMT"/>
    <property type="match status" value="1"/>
</dbReference>
<proteinExistence type="inferred from homology"/>
<dbReference type="Gene3D" id="3.30.160.70">
    <property type="entry name" value="Methylated DNA-protein cysteine methyltransferase domain"/>
    <property type="match status" value="1"/>
</dbReference>
<dbReference type="EC" id="2.1.1.63" evidence="8"/>
<keyword evidence="5 8" id="KW-0227">DNA damage</keyword>
<sequence>MNPFTPPPVSGLLPERWQNYASWLDAQENPPPFPDGHPLQGTAQQAALAADFARCTGTSIADYVRLKRLSHLLRHPPAGGSGKLLWTAADSPLGSMLAVFSERGLCLLEFPESAGTERELLAVLAARPGRLQAGDSPLVRDTLQQLAAYFSGSLKDFSLPLDPVGTPFQQQVWVALQRIPYGETHSYLQQAESLGNAKAVRAVAAANGQNKISVIIPCHRVIGSSGTLTGYAGGLERKAWLLAHERRHTAPTGDLFA</sequence>
<dbReference type="InterPro" id="IPR023546">
    <property type="entry name" value="MGMT"/>
</dbReference>
<keyword evidence="4 8" id="KW-0808">Transferase</keyword>
<comment type="miscellaneous">
    <text evidence="8">This enzyme catalyzes only one turnover and therefore is not strictly catalytic. According to one definition, an enzyme is a biocatalyst that acts repeatedly and over many reaction cycles.</text>
</comment>
<dbReference type="InterPro" id="IPR036388">
    <property type="entry name" value="WH-like_DNA-bd_sf"/>
</dbReference>
<accession>A0ABS9NQG5</accession>
<dbReference type="InterPro" id="IPR008332">
    <property type="entry name" value="MethylG_MeTrfase_N"/>
</dbReference>
<dbReference type="HAMAP" id="MF_00772">
    <property type="entry name" value="OGT"/>
    <property type="match status" value="1"/>
</dbReference>
<feature type="domain" description="Methylguanine DNA methyltransferase ribonuclease-like" evidence="10">
    <location>
        <begin position="85"/>
        <end position="163"/>
    </location>
</feature>
<keyword evidence="3 8" id="KW-0489">Methyltransferase</keyword>
<dbReference type="InterPro" id="IPR036631">
    <property type="entry name" value="MGMT_N_sf"/>
</dbReference>
<dbReference type="PANTHER" id="PTHR10815">
    <property type="entry name" value="METHYLATED-DNA--PROTEIN-CYSTEINE METHYLTRANSFERASE"/>
    <property type="match status" value="1"/>
</dbReference>
<dbReference type="InterPro" id="IPR001497">
    <property type="entry name" value="MethylDNA_cys_MeTrfase_AS"/>
</dbReference>
<keyword evidence="12" id="KW-1185">Reference proteome</keyword>
<comment type="caution">
    <text evidence="11">The sequence shown here is derived from an EMBL/GenBank/DDBJ whole genome shotgun (WGS) entry which is preliminary data.</text>
</comment>
<comment type="catalytic activity">
    <reaction evidence="1 8">
        <text>a 4-O-methyl-thymidine in DNA + L-cysteinyl-[protein] = a thymidine in DNA + S-methyl-L-cysteinyl-[protein]</text>
        <dbReference type="Rhea" id="RHEA:53428"/>
        <dbReference type="Rhea" id="RHEA-COMP:10131"/>
        <dbReference type="Rhea" id="RHEA-COMP:10132"/>
        <dbReference type="Rhea" id="RHEA-COMP:13555"/>
        <dbReference type="Rhea" id="RHEA-COMP:13556"/>
        <dbReference type="ChEBI" id="CHEBI:29950"/>
        <dbReference type="ChEBI" id="CHEBI:82612"/>
        <dbReference type="ChEBI" id="CHEBI:137386"/>
        <dbReference type="ChEBI" id="CHEBI:137387"/>
        <dbReference type="EC" id="2.1.1.63"/>
    </reaction>
</comment>
<evidence type="ECO:0000259" key="9">
    <source>
        <dbReference type="Pfam" id="PF01035"/>
    </source>
</evidence>
<evidence type="ECO:0000256" key="8">
    <source>
        <dbReference type="HAMAP-Rule" id="MF_00772"/>
    </source>
</evidence>
<evidence type="ECO:0000256" key="6">
    <source>
        <dbReference type="ARBA" id="ARBA00023204"/>
    </source>
</evidence>
<evidence type="ECO:0000259" key="10">
    <source>
        <dbReference type="Pfam" id="PF02870"/>
    </source>
</evidence>
<feature type="active site" description="Nucleophile; methyl group acceptor" evidence="8">
    <location>
        <position position="218"/>
    </location>
</feature>
<reference evidence="11 12" key="1">
    <citation type="submission" date="2022-02" db="EMBL/GenBank/DDBJ databases">
        <title>Genome sequence data of Kingella unionensis sp. nov. strain CICC 24913 (CCUG 75125).</title>
        <authorList>
            <person name="Xiao M."/>
        </authorList>
    </citation>
    <scope>NUCLEOTIDE SEQUENCE [LARGE SCALE GENOMIC DNA]</scope>
    <source>
        <strain evidence="11 12">CICC 24913</strain>
    </source>
</reference>
<evidence type="ECO:0000256" key="1">
    <source>
        <dbReference type="ARBA" id="ARBA00001286"/>
    </source>
</evidence>
<name>A0ABS9NQG5_9NEIS</name>
<dbReference type="SUPFAM" id="SSF53155">
    <property type="entry name" value="Methylated DNA-protein cysteine methyltransferase domain"/>
    <property type="match status" value="1"/>
</dbReference>
<comment type="function">
    <text evidence="8">Involved in the cellular defense against the biological effects of O6-methylguanine (O6-MeG) and O4-methylthymine (O4-MeT) in DNA. Repairs the methylated nucleobase in DNA by stoichiometrically transferring the methyl group to a cysteine residue in the enzyme. This is a suicide reaction: the enzyme is irreversibly inactivated.</text>
</comment>
<dbReference type="Pfam" id="PF01035">
    <property type="entry name" value="DNA_binding_1"/>
    <property type="match status" value="1"/>
</dbReference>
<evidence type="ECO:0000313" key="11">
    <source>
        <dbReference type="EMBL" id="MCG6505033.1"/>
    </source>
</evidence>
<protein>
    <recommendedName>
        <fullName evidence="8">Methylated-DNA--protein-cysteine methyltransferase</fullName>
        <ecNumber evidence="8">2.1.1.63</ecNumber>
    </recommendedName>
    <alternativeName>
        <fullName evidence="8">6-O-methylguanine-DNA methyltransferase</fullName>
        <shortName evidence="8">MGMT</shortName>
    </alternativeName>
    <alternativeName>
        <fullName evidence="8">O-6-methylguanine-DNA-alkyltransferase</fullName>
    </alternativeName>
</protein>
<comment type="catalytic activity">
    <reaction evidence="7 8">
        <text>a 6-O-methyl-2'-deoxyguanosine in DNA + L-cysteinyl-[protein] = S-methyl-L-cysteinyl-[protein] + a 2'-deoxyguanosine in DNA</text>
        <dbReference type="Rhea" id="RHEA:24000"/>
        <dbReference type="Rhea" id="RHEA-COMP:10131"/>
        <dbReference type="Rhea" id="RHEA-COMP:10132"/>
        <dbReference type="Rhea" id="RHEA-COMP:11367"/>
        <dbReference type="Rhea" id="RHEA-COMP:11368"/>
        <dbReference type="ChEBI" id="CHEBI:29950"/>
        <dbReference type="ChEBI" id="CHEBI:82612"/>
        <dbReference type="ChEBI" id="CHEBI:85445"/>
        <dbReference type="ChEBI" id="CHEBI:85448"/>
        <dbReference type="EC" id="2.1.1.63"/>
    </reaction>
</comment>
<evidence type="ECO:0000256" key="7">
    <source>
        <dbReference type="ARBA" id="ARBA00049348"/>
    </source>
</evidence>
<dbReference type="SUPFAM" id="SSF46767">
    <property type="entry name" value="Methylated DNA-protein cysteine methyltransferase, C-terminal domain"/>
    <property type="match status" value="1"/>
</dbReference>
<organism evidence="11 12">
    <name type="scientific">Kingella pumchi</name>
    <dbReference type="NCBI Taxonomy" id="2779506"/>
    <lineage>
        <taxon>Bacteria</taxon>
        <taxon>Pseudomonadati</taxon>
        <taxon>Pseudomonadota</taxon>
        <taxon>Betaproteobacteria</taxon>
        <taxon>Neisseriales</taxon>
        <taxon>Neisseriaceae</taxon>
        <taxon>Kingella</taxon>
    </lineage>
</organism>
<keyword evidence="6 8" id="KW-0234">DNA repair</keyword>
<dbReference type="NCBIfam" id="TIGR00589">
    <property type="entry name" value="ogt"/>
    <property type="match status" value="1"/>
</dbReference>
<comment type="similarity">
    <text evidence="8">Belongs to the MGMT family.</text>
</comment>
<gene>
    <name evidence="11" type="ORF">MB824_11100</name>
</gene>
<evidence type="ECO:0000313" key="12">
    <source>
        <dbReference type="Proteomes" id="UP001298424"/>
    </source>
</evidence>
<dbReference type="PANTHER" id="PTHR10815:SF5">
    <property type="entry name" value="METHYLATED-DNA--PROTEIN-CYSTEINE METHYLTRANSFERASE"/>
    <property type="match status" value="1"/>
</dbReference>
<evidence type="ECO:0000256" key="4">
    <source>
        <dbReference type="ARBA" id="ARBA00022679"/>
    </source>
</evidence>
<dbReference type="Proteomes" id="UP001298424">
    <property type="component" value="Unassembled WGS sequence"/>
</dbReference>